<sequence length="131" mass="14898">MLCFALLLLPFFPRFTSNESTHTLVVHRTRLGWFKVREGNFGSVFVTTAILYSLSLLHWDGSITFYRCWMFSILDRSVLRSAESRTTKGLETGTGWTALMNQEAAALARCHIFQIIVALRGLRYGTPSLSF</sequence>
<protein>
    <submittedName>
        <fullName evidence="2">Putative secreted peptide</fullName>
    </submittedName>
</protein>
<evidence type="ECO:0000313" key="2">
    <source>
        <dbReference type="EMBL" id="MBW32826.1"/>
    </source>
</evidence>
<feature type="chain" id="PRO_5014915021" evidence="1">
    <location>
        <begin position="19"/>
        <end position="131"/>
    </location>
</feature>
<organism evidence="2">
    <name type="scientific">Anopheles braziliensis</name>
    <dbReference type="NCBI Taxonomy" id="58242"/>
    <lineage>
        <taxon>Eukaryota</taxon>
        <taxon>Metazoa</taxon>
        <taxon>Ecdysozoa</taxon>
        <taxon>Arthropoda</taxon>
        <taxon>Hexapoda</taxon>
        <taxon>Insecta</taxon>
        <taxon>Pterygota</taxon>
        <taxon>Neoptera</taxon>
        <taxon>Endopterygota</taxon>
        <taxon>Diptera</taxon>
        <taxon>Nematocera</taxon>
        <taxon>Culicoidea</taxon>
        <taxon>Culicidae</taxon>
        <taxon>Anophelinae</taxon>
        <taxon>Anopheles</taxon>
    </lineage>
</organism>
<dbReference type="EMBL" id="GGFM01012075">
    <property type="protein sequence ID" value="MBW32826.1"/>
    <property type="molecule type" value="Transcribed_RNA"/>
</dbReference>
<keyword evidence="1" id="KW-0732">Signal</keyword>
<dbReference type="AlphaFoldDB" id="A0A2M3ZW97"/>
<reference evidence="2" key="1">
    <citation type="submission" date="2018-01" db="EMBL/GenBank/DDBJ databases">
        <title>An insight into the sialome of Amazonian anophelines.</title>
        <authorList>
            <person name="Ribeiro J.M."/>
            <person name="Scarpassa V."/>
            <person name="Calvo E."/>
        </authorList>
    </citation>
    <scope>NUCLEOTIDE SEQUENCE</scope>
    <source>
        <tissue evidence="2">Salivary glands</tissue>
    </source>
</reference>
<accession>A0A2M3ZW97</accession>
<evidence type="ECO:0000256" key="1">
    <source>
        <dbReference type="SAM" id="SignalP"/>
    </source>
</evidence>
<feature type="signal peptide" evidence="1">
    <location>
        <begin position="1"/>
        <end position="18"/>
    </location>
</feature>
<proteinExistence type="predicted"/>
<name>A0A2M3ZW97_9DIPT</name>